<keyword evidence="4" id="KW-1185">Reference proteome</keyword>
<dbReference type="RefSeq" id="WP_068335723.1">
    <property type="nucleotide sequence ID" value="NZ_LVHF01000033.1"/>
</dbReference>
<reference evidence="3 4" key="1">
    <citation type="submission" date="2016-03" db="EMBL/GenBank/DDBJ databases">
        <title>Photobacterium proteolyticum sp. nov. a protease producing bacterium isolated from ocean sediments of Laizhou Bay.</title>
        <authorList>
            <person name="Li Y."/>
        </authorList>
    </citation>
    <scope>NUCLEOTIDE SEQUENCE [LARGE SCALE GENOMIC DNA]</scope>
    <source>
        <strain evidence="3 4">R-40508</strain>
    </source>
</reference>
<name>A0A178K1R1_9GAMM</name>
<dbReference type="EMBL" id="LVHF01000033">
    <property type="protein sequence ID" value="OAN11269.1"/>
    <property type="molecule type" value="Genomic_DNA"/>
</dbReference>
<evidence type="ECO:0000256" key="1">
    <source>
        <dbReference type="ARBA" id="ARBA00022729"/>
    </source>
</evidence>
<feature type="signal peptide" evidence="2">
    <location>
        <begin position="1"/>
        <end position="19"/>
    </location>
</feature>
<evidence type="ECO:0000313" key="4">
    <source>
        <dbReference type="Proteomes" id="UP000078503"/>
    </source>
</evidence>
<proteinExistence type="predicted"/>
<dbReference type="Gene3D" id="2.40.160.40">
    <property type="entry name" value="monomeric porin ompg"/>
    <property type="match status" value="1"/>
</dbReference>
<keyword evidence="1 2" id="KW-0732">Signal</keyword>
<gene>
    <name evidence="3" type="ORF">A3K86_20145</name>
</gene>
<sequence length="290" mass="32403">MKKLLSLAVAIAVSAPAMADIYTDVNYKHSKHDVREAAAKVGYVMDNGLSFDLENVYDFKNKKNKEVTLGTAWKFDVVENGYIQPLAEVTFATNNSSHKFDEASKFFGDALDDKTFSITEKNKNGNTYKIGLKGGYEFDNGIYTSLRYRYEMNDSSWKLDANGTYDKKPVGATLLSKEDASRLHRTDLTVGYVIEDMADLSVNWIYKTGSTKIKGELLDLGKADITKLRASSSDIEFKAAANGLGDFVPYVQYTIKTSEKVKGFDVHGLEGEAFKNKRENEIKVGLVYNF</sequence>
<evidence type="ECO:0000313" key="3">
    <source>
        <dbReference type="EMBL" id="OAN11269.1"/>
    </source>
</evidence>
<accession>A0A178K1R1</accession>
<evidence type="ECO:0000256" key="2">
    <source>
        <dbReference type="SAM" id="SignalP"/>
    </source>
</evidence>
<dbReference type="Proteomes" id="UP000078503">
    <property type="component" value="Unassembled WGS sequence"/>
</dbReference>
<feature type="chain" id="PRO_5008089906" description="Porin" evidence="2">
    <location>
        <begin position="20"/>
        <end position="290"/>
    </location>
</feature>
<dbReference type="AlphaFoldDB" id="A0A178K1R1"/>
<comment type="caution">
    <text evidence="3">The sequence shown here is derived from an EMBL/GenBank/DDBJ whole genome shotgun (WGS) entry which is preliminary data.</text>
</comment>
<evidence type="ECO:0008006" key="5">
    <source>
        <dbReference type="Google" id="ProtNLM"/>
    </source>
</evidence>
<dbReference type="OrthoDB" id="5817226at2"/>
<dbReference type="InterPro" id="IPR053713">
    <property type="entry name" value="Bact_OM_Channel_sf"/>
</dbReference>
<protein>
    <recommendedName>
        <fullName evidence="5">Porin</fullName>
    </recommendedName>
</protein>
<organism evidence="3 4">
    <name type="scientific">Photobacterium jeanii</name>
    <dbReference type="NCBI Taxonomy" id="858640"/>
    <lineage>
        <taxon>Bacteria</taxon>
        <taxon>Pseudomonadati</taxon>
        <taxon>Pseudomonadota</taxon>
        <taxon>Gammaproteobacteria</taxon>
        <taxon>Vibrionales</taxon>
        <taxon>Vibrionaceae</taxon>
        <taxon>Photobacterium</taxon>
    </lineage>
</organism>